<keyword evidence="1" id="KW-0378">Hydrolase</keyword>
<accession>A0ABR2VSY9</accession>
<dbReference type="PANTHER" id="PTHR47572:SF4">
    <property type="entry name" value="LACTONASE DRP35"/>
    <property type="match status" value="1"/>
</dbReference>
<dbReference type="Gene3D" id="2.120.10.30">
    <property type="entry name" value="TolB, C-terminal domain"/>
    <property type="match status" value="1"/>
</dbReference>
<evidence type="ECO:0000256" key="2">
    <source>
        <dbReference type="SAM" id="SignalP"/>
    </source>
</evidence>
<gene>
    <name evidence="4" type="ORF">K7432_012583</name>
</gene>
<dbReference type="InterPro" id="IPR013658">
    <property type="entry name" value="SGL"/>
</dbReference>
<dbReference type="Pfam" id="PF08450">
    <property type="entry name" value="SGL"/>
    <property type="match status" value="1"/>
</dbReference>
<feature type="domain" description="SMP-30/Gluconolactonase/LRE-like region" evidence="3">
    <location>
        <begin position="128"/>
        <end position="301"/>
    </location>
</feature>
<dbReference type="InterPro" id="IPR011042">
    <property type="entry name" value="6-blade_b-propeller_TolB-like"/>
</dbReference>
<name>A0ABR2VSY9_9FUNG</name>
<dbReference type="PANTHER" id="PTHR47572">
    <property type="entry name" value="LIPOPROTEIN-RELATED"/>
    <property type="match status" value="1"/>
</dbReference>
<protein>
    <recommendedName>
        <fullName evidence="3">SMP-30/Gluconolactonase/LRE-like region domain-containing protein</fullName>
    </recommendedName>
</protein>
<comment type="caution">
    <text evidence="4">The sequence shown here is derived from an EMBL/GenBank/DDBJ whole genome shotgun (WGS) entry which is preliminary data.</text>
</comment>
<evidence type="ECO:0000259" key="3">
    <source>
        <dbReference type="Pfam" id="PF08450"/>
    </source>
</evidence>
<dbReference type="InterPro" id="IPR051262">
    <property type="entry name" value="SMP-30/CGR1_Lactonase"/>
</dbReference>
<dbReference type="EMBL" id="JASJQH010007990">
    <property type="protein sequence ID" value="KAK9696237.1"/>
    <property type="molecule type" value="Genomic_DNA"/>
</dbReference>
<organism evidence="4 5">
    <name type="scientific">Basidiobolus ranarum</name>
    <dbReference type="NCBI Taxonomy" id="34480"/>
    <lineage>
        <taxon>Eukaryota</taxon>
        <taxon>Fungi</taxon>
        <taxon>Fungi incertae sedis</taxon>
        <taxon>Zoopagomycota</taxon>
        <taxon>Entomophthoromycotina</taxon>
        <taxon>Basidiobolomycetes</taxon>
        <taxon>Basidiobolales</taxon>
        <taxon>Basidiobolaceae</taxon>
        <taxon>Basidiobolus</taxon>
    </lineage>
</organism>
<evidence type="ECO:0000256" key="1">
    <source>
        <dbReference type="ARBA" id="ARBA00022801"/>
    </source>
</evidence>
<evidence type="ECO:0000313" key="4">
    <source>
        <dbReference type="EMBL" id="KAK9696237.1"/>
    </source>
</evidence>
<keyword evidence="5" id="KW-1185">Reference proteome</keyword>
<feature type="chain" id="PRO_5047482957" description="SMP-30/Gluconolactonase/LRE-like region domain-containing protein" evidence="2">
    <location>
        <begin position="20"/>
        <end position="334"/>
    </location>
</feature>
<keyword evidence="2" id="KW-0732">Signal</keyword>
<reference evidence="4 5" key="1">
    <citation type="submission" date="2023-04" db="EMBL/GenBank/DDBJ databases">
        <title>Genome of Basidiobolus ranarum AG-B5.</title>
        <authorList>
            <person name="Stajich J.E."/>
            <person name="Carter-House D."/>
            <person name="Gryganskyi A."/>
        </authorList>
    </citation>
    <scope>NUCLEOTIDE SEQUENCE [LARGE SCALE GENOMIC DNA]</scope>
    <source>
        <strain evidence="4 5">AG-B5</strain>
    </source>
</reference>
<dbReference type="SUPFAM" id="SSF63829">
    <property type="entry name" value="Calcium-dependent phosphotriesterase"/>
    <property type="match status" value="1"/>
</dbReference>
<evidence type="ECO:0000313" key="5">
    <source>
        <dbReference type="Proteomes" id="UP001479436"/>
    </source>
</evidence>
<proteinExistence type="predicted"/>
<dbReference type="Proteomes" id="UP001479436">
    <property type="component" value="Unassembled WGS sequence"/>
</dbReference>
<sequence length="334" mass="36752">MSFKLSCFSALLILGGASAILQYQAKPLITAKNSKFGPFIEGTSVDKEGKVYAVNYGNNSTLPTLGYVTPKQSLFYEDTQTPGTAFNGIRFGIKEAHHDYKVAYAADYINHRVVKVKVDSRGKVTGKTHCSNPKFIQPNDITLARNGRIYLSGMRFQKDTQVGDGDIWLCTKEGKSRRLDVLGRTNGIELSPNDQYLYVSEAVDRNSTTVSNKIWRYRVHSVTGSISHKTLFFDFATVNTAHLNIDGIRSDVKGNLFVVRHGGQEVLKISPKGKILASIKVSFTYPTNIELAGKHGTTLHIVGRCGIDTPDGQGVGCVDTWENDAPGRAWSLLQ</sequence>
<feature type="signal peptide" evidence="2">
    <location>
        <begin position="1"/>
        <end position="19"/>
    </location>
</feature>